<accession>A0ABT1HB28</accession>
<evidence type="ECO:0000313" key="1">
    <source>
        <dbReference type="EMBL" id="MCP2163132.1"/>
    </source>
</evidence>
<dbReference type="RefSeq" id="WP_253656700.1">
    <property type="nucleotide sequence ID" value="NZ_BAAAOE010000001.1"/>
</dbReference>
<comment type="caution">
    <text evidence="1">The sequence shown here is derived from an EMBL/GenBank/DDBJ whole genome shotgun (WGS) entry which is preliminary data.</text>
</comment>
<evidence type="ECO:0000313" key="2">
    <source>
        <dbReference type="Proteomes" id="UP001205740"/>
    </source>
</evidence>
<dbReference type="Proteomes" id="UP001205740">
    <property type="component" value="Unassembled WGS sequence"/>
</dbReference>
<gene>
    <name evidence="1" type="ORF">LX12_004347</name>
</gene>
<dbReference type="EMBL" id="JAMTCG010000024">
    <property type="protein sequence ID" value="MCP2163132.1"/>
    <property type="molecule type" value="Genomic_DNA"/>
</dbReference>
<reference evidence="1 2" key="1">
    <citation type="submission" date="2022-06" db="EMBL/GenBank/DDBJ databases">
        <title>Genomic Encyclopedia of Archaeal and Bacterial Type Strains, Phase II (KMG-II): from individual species to whole genera.</title>
        <authorList>
            <person name="Goeker M."/>
        </authorList>
    </citation>
    <scope>NUCLEOTIDE SEQUENCE [LARGE SCALE GENOMIC DNA]</scope>
    <source>
        <strain evidence="1 2">DSM 45037</strain>
    </source>
</reference>
<organism evidence="1 2">
    <name type="scientific">Williamsia serinedens</name>
    <dbReference type="NCBI Taxonomy" id="391736"/>
    <lineage>
        <taxon>Bacteria</taxon>
        <taxon>Bacillati</taxon>
        <taxon>Actinomycetota</taxon>
        <taxon>Actinomycetes</taxon>
        <taxon>Mycobacteriales</taxon>
        <taxon>Nocardiaceae</taxon>
        <taxon>Williamsia</taxon>
    </lineage>
</organism>
<proteinExistence type="predicted"/>
<keyword evidence="2" id="KW-1185">Reference proteome</keyword>
<name>A0ABT1HB28_9NOCA</name>
<protein>
    <submittedName>
        <fullName evidence="1">Uncharacterized protein</fullName>
    </submittedName>
</protein>
<sequence length="61" mass="7019">MSDRYDDMSTADLLREVCRKLDRIEKQGDRSVHINRVEQMRATQAHLAQSAVRRPGALCGY</sequence>